<evidence type="ECO:0000256" key="9">
    <source>
        <dbReference type="ARBA" id="ARBA00023235"/>
    </source>
</evidence>
<dbReference type="PROSITE" id="PS00396">
    <property type="entry name" value="TOPO_IA_1"/>
    <property type="match status" value="1"/>
</dbReference>
<feature type="domain" description="Topo IA-type catalytic" evidence="12">
    <location>
        <begin position="131"/>
        <end position="548"/>
    </location>
</feature>
<accession>A0A449BAS4</accession>
<keyword evidence="6" id="KW-0460">Magnesium</keyword>
<dbReference type="InterPro" id="IPR003602">
    <property type="entry name" value="Topo_IA_DNA-bd_dom"/>
</dbReference>
<dbReference type="InterPro" id="IPR013497">
    <property type="entry name" value="Topo_IA_cen"/>
</dbReference>
<dbReference type="InterPro" id="IPR006171">
    <property type="entry name" value="TOPRIM_dom"/>
</dbReference>
<evidence type="ECO:0000259" key="12">
    <source>
        <dbReference type="PROSITE" id="PS52039"/>
    </source>
</evidence>
<dbReference type="InterPro" id="IPR028612">
    <property type="entry name" value="Topoisom_1_IA"/>
</dbReference>
<reference evidence="13 14" key="1">
    <citation type="submission" date="2019-01" db="EMBL/GenBank/DDBJ databases">
        <authorList>
            <consortium name="Pathogen Informatics"/>
        </authorList>
    </citation>
    <scope>NUCLEOTIDE SEQUENCE [LARGE SCALE GENOMIC DNA]</scope>
    <source>
        <strain evidence="13 14">NCTC10184</strain>
    </source>
</reference>
<evidence type="ECO:0000256" key="8">
    <source>
        <dbReference type="ARBA" id="ARBA00023125"/>
    </source>
</evidence>
<dbReference type="InterPro" id="IPR005733">
    <property type="entry name" value="TopoI_bac-type"/>
</dbReference>
<dbReference type="Pfam" id="PF01751">
    <property type="entry name" value="Toprim"/>
    <property type="match status" value="1"/>
</dbReference>
<comment type="subunit">
    <text evidence="10">Monomer.</text>
</comment>
<evidence type="ECO:0000256" key="4">
    <source>
        <dbReference type="ARBA" id="ARBA00022771"/>
    </source>
</evidence>
<dbReference type="InterPro" id="IPR013824">
    <property type="entry name" value="Topo_IA_cen_sub1"/>
</dbReference>
<feature type="site" description="Interaction with DNA" evidence="10">
    <location>
        <position position="141"/>
    </location>
</feature>
<dbReference type="Gene3D" id="2.70.20.10">
    <property type="entry name" value="Topoisomerase I, domain 3"/>
    <property type="match status" value="1"/>
</dbReference>
<dbReference type="EC" id="5.6.2.1" evidence="10"/>
<dbReference type="Proteomes" id="UP000290876">
    <property type="component" value="Chromosome"/>
</dbReference>
<feature type="site" description="Interaction with DNA" evidence="10">
    <location>
        <position position="480"/>
    </location>
</feature>
<dbReference type="SMART" id="SM00437">
    <property type="entry name" value="TOP1Ac"/>
    <property type="match status" value="1"/>
</dbReference>
<dbReference type="PANTHER" id="PTHR42785">
    <property type="entry name" value="DNA TOPOISOMERASE, TYPE IA, CORE"/>
    <property type="match status" value="1"/>
</dbReference>
<dbReference type="InterPro" id="IPR013826">
    <property type="entry name" value="Topo_IA_cen_sub3"/>
</dbReference>
<comment type="caution">
    <text evidence="10">Lacks conserved residue(s) required for the propagation of feature annotation.</text>
</comment>
<evidence type="ECO:0000256" key="6">
    <source>
        <dbReference type="ARBA" id="ARBA00022842"/>
    </source>
</evidence>
<evidence type="ECO:0000259" key="11">
    <source>
        <dbReference type="PROSITE" id="PS50880"/>
    </source>
</evidence>
<evidence type="ECO:0000256" key="2">
    <source>
        <dbReference type="ARBA" id="ARBA00009446"/>
    </source>
</evidence>
<sequence>MNHKKLVIVESPNKVQTIKKYLGKGYDVEASVGHIMVLAKSGVMKLGIDLEKWEPRYIIDKTKQKIVTELKKLAKNASEVYIATDPDREGEAISDHLVKELNIEDKYKRIRYNEITKEAILKAIEHPKQIDQALVDAQKARRMLDRIIGFRLSNLVNTKLKNAPTHPSAGRVQSIALKLIVDREKEIEAFVPVGYRKVTAVIDNENTASIYMENHPSEERDWVYLDEIEAVKAQLSKMPTNQMVVTDIKNQERKVTAITPLKQATLYRKSPFSSLITQSTAQKLYEGFGDGGLISYPRTDSTRLSETFVQEAQKYIQAKYGSDFVAQNIKGVAGDQDAHEAIRPTDIHLTPLMAKEKFDLNNYEFEIYKLIYENTLQALIKQPIRATKTYTFEKHDLTFKMTISRVVFPGYYVVKAPEQDLLDPNYELNQIIDVERFVVSEHETKPPARYTEGSLIEKLDEIKVGRPSTFASTVKIVLDREYAENKNGALQPTEFGKMVLEKLIEGFPTIINESYTAKVEEDLDKIAENRAMVPELMEDFYQKFTNAYEQAQQLMQKSEVPLNTIDELCPDDGGTLMIKNGKFGKFIGCANFPNCKFTKNVPNAKKPFTKRFFDFNTPKNNEKI</sequence>
<dbReference type="InterPro" id="IPR013498">
    <property type="entry name" value="Topo_IA_Znf"/>
</dbReference>
<keyword evidence="4" id="KW-0863">Zinc-finger</keyword>
<dbReference type="SMART" id="SM00436">
    <property type="entry name" value="TOP1Bc"/>
    <property type="match status" value="1"/>
</dbReference>
<dbReference type="PANTHER" id="PTHR42785:SF1">
    <property type="entry name" value="DNA TOPOISOMERASE"/>
    <property type="match status" value="1"/>
</dbReference>
<dbReference type="Gene3D" id="1.10.290.10">
    <property type="entry name" value="Topoisomerase I, domain 4"/>
    <property type="match status" value="1"/>
</dbReference>
<dbReference type="InterPro" id="IPR034149">
    <property type="entry name" value="TOPRIM_TopoI"/>
</dbReference>
<dbReference type="AlphaFoldDB" id="A0A449BAS4"/>
<comment type="function">
    <text evidence="10">Releases the supercoiling and torsional tension of DNA, which is introduced during the DNA replication and transcription, by transiently cleaving and rejoining one strand of the DNA duplex. Introduces a single-strand break via transesterification at a target site in duplex DNA. The scissile phosphodiester is attacked by the catalytic tyrosine of the enzyme, resulting in the formation of a DNA-(5'-phosphotyrosyl)-enzyme intermediate and the expulsion of a 3'-OH DNA strand. The free DNA strand then undergoes passage around the unbroken strand, thus removing DNA supercoils. Finally, in the religation step, the DNA 3'-OH attacks the covalent intermediate to expel the active-site tyrosine and restore the DNA phosphodiester backbone.</text>
</comment>
<keyword evidence="8 10" id="KW-0238">DNA-binding</keyword>
<name>A0A449BAS4_9BACT</name>
<dbReference type="GO" id="GO:0003917">
    <property type="term" value="F:DNA topoisomerase type I (single strand cut, ATP-independent) activity"/>
    <property type="evidence" value="ECO:0007669"/>
    <property type="project" value="UniProtKB-UniRule"/>
</dbReference>
<feature type="site" description="Interaction with DNA" evidence="10">
    <location>
        <position position="145"/>
    </location>
</feature>
<dbReference type="Gene3D" id="3.30.65.10">
    <property type="entry name" value="Bacterial Topoisomerase I, domain 1"/>
    <property type="match status" value="1"/>
</dbReference>
<dbReference type="HAMAP" id="MF_00952">
    <property type="entry name" value="Topoisom_1_prok"/>
    <property type="match status" value="1"/>
</dbReference>
<dbReference type="GO" id="GO:0003677">
    <property type="term" value="F:DNA binding"/>
    <property type="evidence" value="ECO:0007669"/>
    <property type="project" value="UniProtKB-KW"/>
</dbReference>
<keyword evidence="3" id="KW-0479">Metal-binding</keyword>
<dbReference type="InterPro" id="IPR023405">
    <property type="entry name" value="Topo_IA_core_domain"/>
</dbReference>
<dbReference type="Pfam" id="PF01396">
    <property type="entry name" value="Zn_ribbon_Top1"/>
    <property type="match status" value="1"/>
</dbReference>
<dbReference type="PRINTS" id="PR00417">
    <property type="entry name" value="PRTPISMRASEI"/>
</dbReference>
<dbReference type="GO" id="GO:0005694">
    <property type="term" value="C:chromosome"/>
    <property type="evidence" value="ECO:0007669"/>
    <property type="project" value="InterPro"/>
</dbReference>
<feature type="domain" description="Toprim" evidence="11">
    <location>
        <begin position="4"/>
        <end position="117"/>
    </location>
</feature>
<feature type="active site" description="O-(5'-phospho-DNA)-tyrosine intermediate" evidence="10">
    <location>
        <position position="296"/>
    </location>
</feature>
<feature type="site" description="Interaction with DNA" evidence="10">
    <location>
        <position position="298"/>
    </location>
</feature>
<organism evidence="13 14">
    <name type="scientific">Mycoplasmopsis columbinasalis</name>
    <dbReference type="NCBI Taxonomy" id="114880"/>
    <lineage>
        <taxon>Bacteria</taxon>
        <taxon>Bacillati</taxon>
        <taxon>Mycoplasmatota</taxon>
        <taxon>Mycoplasmoidales</taxon>
        <taxon>Metamycoplasmataceae</taxon>
        <taxon>Mycoplasmopsis</taxon>
    </lineage>
</organism>
<dbReference type="RefSeq" id="WP_129623128.1">
    <property type="nucleotide sequence ID" value="NZ_LR215043.1"/>
</dbReference>
<dbReference type="Pfam" id="PF01131">
    <property type="entry name" value="Topoisom_bac"/>
    <property type="match status" value="1"/>
</dbReference>
<evidence type="ECO:0000313" key="13">
    <source>
        <dbReference type="EMBL" id="VEU78294.1"/>
    </source>
</evidence>
<keyword evidence="7 10" id="KW-0799">Topoisomerase</keyword>
<dbReference type="PROSITE" id="PS50880">
    <property type="entry name" value="TOPRIM"/>
    <property type="match status" value="1"/>
</dbReference>
<dbReference type="InterPro" id="IPR013825">
    <property type="entry name" value="Topo_IA_cen_sub2"/>
</dbReference>
<keyword evidence="5" id="KW-0862">Zinc</keyword>
<dbReference type="EMBL" id="LR215043">
    <property type="protein sequence ID" value="VEU78294.1"/>
    <property type="molecule type" value="Genomic_DNA"/>
</dbReference>
<feature type="site" description="Interaction with DNA" evidence="10">
    <location>
        <position position="142"/>
    </location>
</feature>
<dbReference type="InterPro" id="IPR000380">
    <property type="entry name" value="Topo_IA"/>
</dbReference>
<dbReference type="SMART" id="SM00493">
    <property type="entry name" value="TOPRIM"/>
    <property type="match status" value="1"/>
</dbReference>
<feature type="site" description="Interaction with DNA" evidence="10">
    <location>
        <position position="34"/>
    </location>
</feature>
<evidence type="ECO:0000256" key="5">
    <source>
        <dbReference type="ARBA" id="ARBA00022833"/>
    </source>
</evidence>
<dbReference type="SUPFAM" id="SSF56712">
    <property type="entry name" value="Prokaryotic type I DNA topoisomerase"/>
    <property type="match status" value="1"/>
</dbReference>
<comment type="similarity">
    <text evidence="2 10">Belongs to the type IA topoisomerase family.</text>
</comment>
<keyword evidence="14" id="KW-1185">Reference proteome</keyword>
<evidence type="ECO:0000256" key="1">
    <source>
        <dbReference type="ARBA" id="ARBA00000213"/>
    </source>
</evidence>
<dbReference type="SUPFAM" id="SSF57783">
    <property type="entry name" value="Zinc beta-ribbon"/>
    <property type="match status" value="1"/>
</dbReference>
<dbReference type="OrthoDB" id="9804262at2"/>
<feature type="region of interest" description="Interaction with DNA" evidence="10">
    <location>
        <begin position="168"/>
        <end position="173"/>
    </location>
</feature>
<evidence type="ECO:0000256" key="7">
    <source>
        <dbReference type="ARBA" id="ARBA00023029"/>
    </source>
</evidence>
<dbReference type="CDD" id="cd00186">
    <property type="entry name" value="TOP1Ac"/>
    <property type="match status" value="1"/>
</dbReference>
<dbReference type="CDD" id="cd03363">
    <property type="entry name" value="TOPRIM_TopoIA_TopoI"/>
    <property type="match status" value="1"/>
</dbReference>
<gene>
    <name evidence="10 13" type="primary">topA</name>
    <name evidence="13" type="ORF">NCTC10184_00533</name>
</gene>
<evidence type="ECO:0000313" key="14">
    <source>
        <dbReference type="Proteomes" id="UP000290876"/>
    </source>
</evidence>
<dbReference type="InterPro" id="IPR003601">
    <property type="entry name" value="Topo_IA_2"/>
</dbReference>
<protein>
    <recommendedName>
        <fullName evidence="10">DNA topoisomerase 1</fullName>
        <ecNumber evidence="10">5.6.2.1</ecNumber>
    </recommendedName>
    <alternativeName>
        <fullName evidence="10">DNA topoisomerase I</fullName>
    </alternativeName>
</protein>
<dbReference type="GO" id="GO:0006265">
    <property type="term" value="P:DNA topological change"/>
    <property type="evidence" value="ECO:0007669"/>
    <property type="project" value="UniProtKB-UniRule"/>
</dbReference>
<dbReference type="InterPro" id="IPR023406">
    <property type="entry name" value="Topo_IA_AS"/>
</dbReference>
<dbReference type="GO" id="GO:0008270">
    <property type="term" value="F:zinc ion binding"/>
    <property type="evidence" value="ECO:0007669"/>
    <property type="project" value="UniProtKB-KW"/>
</dbReference>
<dbReference type="KEGG" id="mcob:NCTC10184_00533"/>
<evidence type="ECO:0000256" key="3">
    <source>
        <dbReference type="ARBA" id="ARBA00022723"/>
    </source>
</evidence>
<comment type="catalytic activity">
    <reaction evidence="1 10">
        <text>ATP-independent breakage of single-stranded DNA, followed by passage and rejoining.</text>
        <dbReference type="EC" id="5.6.2.1"/>
    </reaction>
</comment>
<dbReference type="Gene3D" id="3.40.50.140">
    <property type="match status" value="1"/>
</dbReference>
<proteinExistence type="inferred from homology"/>
<evidence type="ECO:0000256" key="10">
    <source>
        <dbReference type="HAMAP-Rule" id="MF_00952"/>
    </source>
</evidence>
<dbReference type="NCBIfam" id="TIGR01051">
    <property type="entry name" value="topA_bact"/>
    <property type="match status" value="1"/>
</dbReference>
<dbReference type="PROSITE" id="PS52039">
    <property type="entry name" value="TOPO_IA_2"/>
    <property type="match status" value="1"/>
</dbReference>
<keyword evidence="9 10" id="KW-0413">Isomerase</keyword>
<dbReference type="Gene3D" id="1.10.460.10">
    <property type="entry name" value="Topoisomerase I, domain 2"/>
    <property type="match status" value="1"/>
</dbReference>